<evidence type="ECO:0000313" key="8">
    <source>
        <dbReference type="EMBL" id="PTQ85850.1"/>
    </source>
</evidence>
<evidence type="ECO:0000259" key="7">
    <source>
        <dbReference type="Pfam" id="PF13861"/>
    </source>
</evidence>
<keyword evidence="3 5" id="KW-1005">Bacterial flagellum biogenesis</keyword>
<dbReference type="Pfam" id="PF13860">
    <property type="entry name" value="FlgD_ig"/>
    <property type="match status" value="1"/>
</dbReference>
<keyword evidence="8" id="KW-0282">Flagellum</keyword>
<sequence length="222" mass="23238">MTSVQAADSQSISAGTTAGITTKKDAENPQDRFLKLLITQMKNQDPLKPLDNAEVTSQLAQISTVTGIDKLNTTLQQLVSSADDGRSIEALEMIGHSAYVPGNSINFEGEGAIAGIELAQSVDKATVTILDSSGIAIRKMELGVQPAGVSTIAWDGMTDSGTKAAPGDYTFEVTAKQGDKDVKVNTLSFGTVNSVSHGEQGTFLDMGNVLGLVSLSDVKQVF</sequence>
<evidence type="ECO:0000256" key="5">
    <source>
        <dbReference type="RuleBase" id="RU362076"/>
    </source>
</evidence>
<feature type="domain" description="FlgD/Vpr Ig-like" evidence="6">
    <location>
        <begin position="102"/>
        <end position="179"/>
    </location>
</feature>
<proteinExistence type="inferred from homology"/>
<dbReference type="Pfam" id="PF13861">
    <property type="entry name" value="FLgD_tudor"/>
    <property type="match status" value="1"/>
</dbReference>
<protein>
    <recommendedName>
        <fullName evidence="2 5">Basal-body rod modification protein FlgD</fullName>
    </recommendedName>
</protein>
<dbReference type="KEGG" id="nur:ATY38_11380"/>
<evidence type="ECO:0000313" key="11">
    <source>
        <dbReference type="Proteomes" id="UP000244110"/>
    </source>
</evidence>
<evidence type="ECO:0000256" key="2">
    <source>
        <dbReference type="ARBA" id="ARBA00016013"/>
    </source>
</evidence>
<reference evidence="8 11" key="3">
    <citation type="submission" date="2018-04" db="EMBL/GenBank/DDBJ databases">
        <title>Active sludge and wastewater microbial communities from Klosterneuburg, Austria.</title>
        <authorList>
            <person name="Wagner M."/>
        </authorList>
    </citation>
    <scope>NUCLEOTIDE SEQUENCE [LARGE SCALE GENOMIC DNA]</scope>
    <source>
        <strain evidence="8 11">Nm4</strain>
    </source>
</reference>
<dbReference type="InterPro" id="IPR005648">
    <property type="entry name" value="FlgD"/>
</dbReference>
<feature type="domain" description="FlgD Tudor-like" evidence="7">
    <location>
        <begin position="88"/>
        <end position="219"/>
    </location>
</feature>
<keyword evidence="8" id="KW-0969">Cilium</keyword>
<evidence type="ECO:0000256" key="3">
    <source>
        <dbReference type="ARBA" id="ARBA00022795"/>
    </source>
</evidence>
<accession>A0A0S3AKV0</accession>
<evidence type="ECO:0000256" key="1">
    <source>
        <dbReference type="ARBA" id="ARBA00010577"/>
    </source>
</evidence>
<organism evidence="8 11">
    <name type="scientific">Nitrosomonas ureae</name>
    <dbReference type="NCBI Taxonomy" id="44577"/>
    <lineage>
        <taxon>Bacteria</taxon>
        <taxon>Pseudomonadati</taxon>
        <taxon>Pseudomonadota</taxon>
        <taxon>Betaproteobacteria</taxon>
        <taxon>Nitrosomonadales</taxon>
        <taxon>Nitrosomonadaceae</taxon>
        <taxon>Nitrosomonas</taxon>
    </lineage>
</organism>
<comment type="function">
    <text evidence="4 5">Required for flagellar hook formation. May act as a scaffolding protein.</text>
</comment>
<name>A0A0S3AKV0_9PROT</name>
<dbReference type="RefSeq" id="WP_062559411.1">
    <property type="nucleotide sequence ID" value="NZ_CP013341.1"/>
</dbReference>
<keyword evidence="8" id="KW-0966">Cell projection</keyword>
<dbReference type="GO" id="GO:0044781">
    <property type="term" value="P:bacterial-type flagellum organization"/>
    <property type="evidence" value="ECO:0007669"/>
    <property type="project" value="UniProtKB-UniRule"/>
</dbReference>
<dbReference type="InterPro" id="IPR025965">
    <property type="entry name" value="FlgD/Vpr_Ig-like"/>
</dbReference>
<dbReference type="Proteomes" id="UP000182882">
    <property type="component" value="Unassembled WGS sequence"/>
</dbReference>
<dbReference type="Gene3D" id="2.30.30.910">
    <property type="match status" value="1"/>
</dbReference>
<dbReference type="Gene3D" id="2.60.40.4070">
    <property type="match status" value="1"/>
</dbReference>
<comment type="similarity">
    <text evidence="1 5">Belongs to the FlgD family.</text>
</comment>
<evidence type="ECO:0000313" key="9">
    <source>
        <dbReference type="EMBL" id="SDU01455.1"/>
    </source>
</evidence>
<dbReference type="EMBL" id="QAOL01000012">
    <property type="protein sequence ID" value="PTQ85850.1"/>
    <property type="molecule type" value="Genomic_DNA"/>
</dbReference>
<reference evidence="10" key="2">
    <citation type="submission" date="2016-10" db="EMBL/GenBank/DDBJ databases">
        <authorList>
            <person name="Varghese N."/>
            <person name="Submissions S."/>
        </authorList>
    </citation>
    <scope>NUCLEOTIDE SEQUENCE [LARGE SCALE GENOMIC DNA]</scope>
    <source>
        <strain evidence="10">Nm10</strain>
    </source>
</reference>
<evidence type="ECO:0000256" key="4">
    <source>
        <dbReference type="ARBA" id="ARBA00024746"/>
    </source>
</evidence>
<evidence type="ECO:0000259" key="6">
    <source>
        <dbReference type="Pfam" id="PF13860"/>
    </source>
</evidence>
<dbReference type="Proteomes" id="UP000244110">
    <property type="component" value="Unassembled WGS sequence"/>
</dbReference>
<dbReference type="Pfam" id="PF03963">
    <property type="entry name" value="FlgD"/>
    <property type="match status" value="1"/>
</dbReference>
<dbReference type="EMBL" id="FNLN01000017">
    <property type="protein sequence ID" value="SDU01455.1"/>
    <property type="molecule type" value="Genomic_DNA"/>
</dbReference>
<dbReference type="InterPro" id="IPR025963">
    <property type="entry name" value="FLgD_Tudor"/>
</dbReference>
<dbReference type="AlphaFoldDB" id="A0A0S3AKV0"/>
<evidence type="ECO:0000313" key="10">
    <source>
        <dbReference type="Proteomes" id="UP000182882"/>
    </source>
</evidence>
<keyword evidence="10" id="KW-1185">Reference proteome</keyword>
<gene>
    <name evidence="8" type="ORF">C8R28_101231</name>
    <name evidence="9" type="ORF">SAMN05216406_11724</name>
</gene>
<reference evidence="9" key="1">
    <citation type="submission" date="2016-10" db="EMBL/GenBank/DDBJ databases">
        <authorList>
            <person name="de Groot N.N."/>
        </authorList>
    </citation>
    <scope>NUCLEOTIDE SEQUENCE [LARGE SCALE GENOMIC DNA]</scope>
    <source>
        <strain evidence="9">Nm10</strain>
    </source>
</reference>